<dbReference type="PANTHER" id="PTHR30024:SF47">
    <property type="entry name" value="TAURINE-BINDING PERIPLASMIC PROTEIN"/>
    <property type="match status" value="1"/>
</dbReference>
<keyword evidence="6" id="KW-1185">Reference proteome</keyword>
<protein>
    <recommendedName>
        <fullName evidence="4">Ca3427-like PBP 2 domain-containing protein</fullName>
    </recommendedName>
</protein>
<gene>
    <name evidence="5" type="ORF">C8N25_107125</name>
</gene>
<dbReference type="EMBL" id="QUNF01000007">
    <property type="protein sequence ID" value="REG90386.1"/>
    <property type="molecule type" value="Genomic_DNA"/>
</dbReference>
<evidence type="ECO:0000256" key="1">
    <source>
        <dbReference type="ARBA" id="ARBA00004418"/>
    </source>
</evidence>
<comment type="caution">
    <text evidence="5">The sequence shown here is derived from an EMBL/GenBank/DDBJ whole genome shotgun (WGS) entry which is preliminary data.</text>
</comment>
<comment type="subcellular location">
    <subcellularLocation>
        <location evidence="1">Periplasm</location>
    </subcellularLocation>
</comment>
<organism evidence="5 6">
    <name type="scientific">Algoriphagus antarcticus</name>
    <dbReference type="NCBI Taxonomy" id="238540"/>
    <lineage>
        <taxon>Bacteria</taxon>
        <taxon>Pseudomonadati</taxon>
        <taxon>Bacteroidota</taxon>
        <taxon>Cytophagia</taxon>
        <taxon>Cytophagales</taxon>
        <taxon>Cyclobacteriaceae</taxon>
        <taxon>Algoriphagus</taxon>
    </lineage>
</organism>
<name>A0A3E0E0I9_9BACT</name>
<evidence type="ECO:0000259" key="4">
    <source>
        <dbReference type="Pfam" id="PF22384"/>
    </source>
</evidence>
<keyword evidence="3" id="KW-0732">Signal</keyword>
<evidence type="ECO:0000256" key="3">
    <source>
        <dbReference type="ARBA" id="ARBA00022729"/>
    </source>
</evidence>
<feature type="domain" description="Ca3427-like PBP 2" evidence="4">
    <location>
        <begin position="104"/>
        <end position="180"/>
    </location>
</feature>
<sequence>MKTLRITGVPEHFNFPWKKVVSAQPFEKDGITLQWTDESRGSGQMNKDLREDKTDIALVLTESFLKDFEGGNPSKMIGFHVKSPLTWGIHIAGDSSVNSLDEIKDPAFLISRMGSGSHLMAFVLAKREVWNSEKLEFKIINNLSGALEAMTPEKPEMFLWEKYTTKPWVDSNQMKRIGEVQSPWPCFAIIASEKALTEFGEALFRLRDLVYRESVNLQTSASAIEKISENYELNASDVKEWFAQTSWATAAEISRKQLEKSMNTMKELAIISELIPLEDFLAYEHLSITD</sequence>
<dbReference type="AlphaFoldDB" id="A0A3E0E0I9"/>
<dbReference type="Proteomes" id="UP000256405">
    <property type="component" value="Unassembled WGS sequence"/>
</dbReference>
<dbReference type="Pfam" id="PF22384">
    <property type="entry name" value="PBP2_Ca3427_like"/>
    <property type="match status" value="1"/>
</dbReference>
<comment type="similarity">
    <text evidence="2">Belongs to the bacterial solute-binding protein SsuA/TauA family.</text>
</comment>
<dbReference type="PANTHER" id="PTHR30024">
    <property type="entry name" value="ALIPHATIC SULFONATES-BINDING PROTEIN-RELATED"/>
    <property type="match status" value="1"/>
</dbReference>
<evidence type="ECO:0000313" key="5">
    <source>
        <dbReference type="EMBL" id="REG90386.1"/>
    </source>
</evidence>
<evidence type="ECO:0000313" key="6">
    <source>
        <dbReference type="Proteomes" id="UP000256405"/>
    </source>
</evidence>
<accession>A0A3E0E0I9</accession>
<dbReference type="SUPFAM" id="SSF53850">
    <property type="entry name" value="Periplasmic binding protein-like II"/>
    <property type="match status" value="1"/>
</dbReference>
<evidence type="ECO:0000256" key="2">
    <source>
        <dbReference type="ARBA" id="ARBA00010742"/>
    </source>
</evidence>
<dbReference type="InterPro" id="IPR054364">
    <property type="entry name" value="Ca3427-like_PBP2"/>
</dbReference>
<proteinExistence type="inferred from homology"/>
<dbReference type="Gene3D" id="3.40.190.10">
    <property type="entry name" value="Periplasmic binding protein-like II"/>
    <property type="match status" value="2"/>
</dbReference>
<dbReference type="RefSeq" id="WP_086539869.1">
    <property type="nucleotide sequence ID" value="NZ_MSSW01000004.1"/>
</dbReference>
<reference evidence="5 6" key="1">
    <citation type="submission" date="2018-08" db="EMBL/GenBank/DDBJ databases">
        <title>Genomic Encyclopedia of Archaeal and Bacterial Type Strains, Phase II (KMG-II): from individual species to whole genera.</title>
        <authorList>
            <person name="Goeker M."/>
        </authorList>
    </citation>
    <scope>NUCLEOTIDE SEQUENCE [LARGE SCALE GENOMIC DNA]</scope>
    <source>
        <strain evidence="5 6">DSM 15986</strain>
    </source>
</reference>
<dbReference type="GO" id="GO:0042597">
    <property type="term" value="C:periplasmic space"/>
    <property type="evidence" value="ECO:0007669"/>
    <property type="project" value="UniProtKB-SubCell"/>
</dbReference>
<dbReference type="OrthoDB" id="6191474at2"/>